<dbReference type="PANTHER" id="PTHR43102:SF2">
    <property type="entry name" value="GAF DOMAIN-CONTAINING PROTEIN"/>
    <property type="match status" value="1"/>
</dbReference>
<dbReference type="OrthoDB" id="9151676at2"/>
<gene>
    <name evidence="3" type="ORF">FB463_002462</name>
    <name evidence="2" type="ORF">FFA01_28050</name>
</gene>
<dbReference type="InterPro" id="IPR013830">
    <property type="entry name" value="SGNH_hydro"/>
</dbReference>
<accession>A0A7W3PJR4</accession>
<proteinExistence type="predicted"/>
<dbReference type="PANTHER" id="PTHR43102">
    <property type="entry name" value="SLR1143 PROTEIN"/>
    <property type="match status" value="1"/>
</dbReference>
<protein>
    <recommendedName>
        <fullName evidence="1">GAF domain-containing protein</fullName>
    </recommendedName>
</protein>
<dbReference type="Proteomes" id="UP000522688">
    <property type="component" value="Unassembled WGS sequence"/>
</dbReference>
<dbReference type="RefSeq" id="WP_146856820.1">
    <property type="nucleotide sequence ID" value="NZ_BAAAHR010000007.1"/>
</dbReference>
<name>A0A7W3PJR4_9MICO</name>
<evidence type="ECO:0000259" key="1">
    <source>
        <dbReference type="SMART" id="SM00065"/>
    </source>
</evidence>
<dbReference type="AlphaFoldDB" id="A0A7W3PJR4"/>
<evidence type="ECO:0000313" key="3">
    <source>
        <dbReference type="EMBL" id="MBA8814196.1"/>
    </source>
</evidence>
<evidence type="ECO:0000313" key="5">
    <source>
        <dbReference type="Proteomes" id="UP000522688"/>
    </source>
</evidence>
<dbReference type="Pfam" id="PF13472">
    <property type="entry name" value="Lipase_GDSL_2"/>
    <property type="match status" value="1"/>
</dbReference>
<dbReference type="EMBL" id="JACGWW010000003">
    <property type="protein sequence ID" value="MBA8814196.1"/>
    <property type="molecule type" value="Genomic_DNA"/>
</dbReference>
<dbReference type="SMART" id="SM00065">
    <property type="entry name" value="GAF"/>
    <property type="match status" value="1"/>
</dbReference>
<organism evidence="3 5">
    <name type="scientific">Frigoribacterium faeni</name>
    <dbReference type="NCBI Taxonomy" id="145483"/>
    <lineage>
        <taxon>Bacteria</taxon>
        <taxon>Bacillati</taxon>
        <taxon>Actinomycetota</taxon>
        <taxon>Actinomycetes</taxon>
        <taxon>Micrococcales</taxon>
        <taxon>Microbacteriaceae</taxon>
        <taxon>Frigoribacterium</taxon>
    </lineage>
</organism>
<dbReference type="Pfam" id="PF13185">
    <property type="entry name" value="GAF_2"/>
    <property type="match status" value="1"/>
</dbReference>
<keyword evidence="4" id="KW-1185">Reference proteome</keyword>
<dbReference type="EMBL" id="BJUV01000040">
    <property type="protein sequence ID" value="GEK84496.1"/>
    <property type="molecule type" value="Genomic_DNA"/>
</dbReference>
<evidence type="ECO:0000313" key="4">
    <source>
        <dbReference type="Proteomes" id="UP000321154"/>
    </source>
</evidence>
<sequence>MGAAVRAVAAPFLRARIRPVAELEAVLPRPTGAPQVHSSGTDHDRVLVAGGGAAVGWGVRSHDLALPGQLARALSVATGRGSLVDVAAVPGVTIEALNAQLRTRDLTSHDAVVVVIGVADAARLIPERRWRQAVEALVETIEQVASASTELVVVGIQPLSSAPGLDVAVGGLADRWAAHLNTVTRAVLAEQQLTSYVAPPEVEHEIAADDHRSTDFYRAYAHAVASPLSLLLTRHAEEADRGLAPSRAARMQPQAVERRLADETALRLLGSGSDVRLDRVVEHARSLFGTASAAFTVLDDDRQRNVARSGQPLLEIPLAESICRTTIRASRAHVVSSSPSGETLLPGSPLRFYAGYPVESPDGVRIGALCVFDTEPRDPASIDVDLLRDLAMSIQQQLWADGGERLDGVESELPAA</sequence>
<dbReference type="InterPro" id="IPR003018">
    <property type="entry name" value="GAF"/>
</dbReference>
<dbReference type="Gene3D" id="3.30.450.40">
    <property type="match status" value="1"/>
</dbReference>
<feature type="domain" description="GAF" evidence="1">
    <location>
        <begin position="272"/>
        <end position="408"/>
    </location>
</feature>
<dbReference type="InterPro" id="IPR036514">
    <property type="entry name" value="SGNH_hydro_sf"/>
</dbReference>
<dbReference type="SUPFAM" id="SSF55781">
    <property type="entry name" value="GAF domain-like"/>
    <property type="match status" value="1"/>
</dbReference>
<reference evidence="3 5" key="2">
    <citation type="submission" date="2020-07" db="EMBL/GenBank/DDBJ databases">
        <title>Sequencing the genomes of 1000 actinobacteria strains.</title>
        <authorList>
            <person name="Klenk H.-P."/>
        </authorList>
    </citation>
    <scope>NUCLEOTIDE SEQUENCE [LARGE SCALE GENOMIC DNA]</scope>
    <source>
        <strain evidence="3 5">DSM 10309</strain>
    </source>
</reference>
<dbReference type="Proteomes" id="UP000321154">
    <property type="component" value="Unassembled WGS sequence"/>
</dbReference>
<reference evidence="2 4" key="1">
    <citation type="submission" date="2019-07" db="EMBL/GenBank/DDBJ databases">
        <title>Whole genome shotgun sequence of Frigoribacterium faeni NBRC 103066.</title>
        <authorList>
            <person name="Hosoyama A."/>
            <person name="Uohara A."/>
            <person name="Ohji S."/>
            <person name="Ichikawa N."/>
        </authorList>
    </citation>
    <scope>NUCLEOTIDE SEQUENCE [LARGE SCALE GENOMIC DNA]</scope>
    <source>
        <strain evidence="2 4">NBRC 103066</strain>
    </source>
</reference>
<dbReference type="InterPro" id="IPR029016">
    <property type="entry name" value="GAF-like_dom_sf"/>
</dbReference>
<dbReference type="Gene3D" id="3.40.50.1110">
    <property type="entry name" value="SGNH hydrolase"/>
    <property type="match status" value="1"/>
</dbReference>
<comment type="caution">
    <text evidence="3">The sequence shown here is derived from an EMBL/GenBank/DDBJ whole genome shotgun (WGS) entry which is preliminary data.</text>
</comment>
<evidence type="ECO:0000313" key="2">
    <source>
        <dbReference type="EMBL" id="GEK84496.1"/>
    </source>
</evidence>
<dbReference type="SUPFAM" id="SSF52266">
    <property type="entry name" value="SGNH hydrolase"/>
    <property type="match status" value="1"/>
</dbReference>